<accession>A0ABY4GEC1</accession>
<evidence type="ECO:0000313" key="2">
    <source>
        <dbReference type="Proteomes" id="UP000830401"/>
    </source>
</evidence>
<organism evidence="1 2">
    <name type="scientific">Hymenobacter volaticus</name>
    <dbReference type="NCBI Taxonomy" id="2932254"/>
    <lineage>
        <taxon>Bacteria</taxon>
        <taxon>Pseudomonadati</taxon>
        <taxon>Bacteroidota</taxon>
        <taxon>Cytophagia</taxon>
        <taxon>Cytophagales</taxon>
        <taxon>Hymenobacteraceae</taxon>
        <taxon>Hymenobacter</taxon>
    </lineage>
</organism>
<gene>
    <name evidence="1" type="ORF">MUN86_25840</name>
</gene>
<reference evidence="1" key="1">
    <citation type="submission" date="2022-04" db="EMBL/GenBank/DDBJ databases">
        <title>Hymenobacter sp. isolated from the air.</title>
        <authorList>
            <person name="Won M."/>
            <person name="Lee C.-M."/>
            <person name="Woen H.-Y."/>
            <person name="Kwon S.-W."/>
        </authorList>
    </citation>
    <scope>NUCLEOTIDE SEQUENCE</scope>
    <source>
        <strain evidence="1">5420S-77</strain>
        <plasmid evidence="1">unnamed3</plasmid>
    </source>
</reference>
<proteinExistence type="predicted"/>
<dbReference type="InterPro" id="IPR043519">
    <property type="entry name" value="NT_sf"/>
</dbReference>
<dbReference type="InterPro" id="IPR007344">
    <property type="entry name" value="GrpB/CoaE"/>
</dbReference>
<keyword evidence="2" id="KW-1185">Reference proteome</keyword>
<dbReference type="EMBL" id="CP095064">
    <property type="protein sequence ID" value="UOQ69140.1"/>
    <property type="molecule type" value="Genomic_DNA"/>
</dbReference>
<protein>
    <submittedName>
        <fullName evidence="1">GrpB family protein</fullName>
    </submittedName>
</protein>
<dbReference type="PANTHER" id="PTHR34822">
    <property type="entry name" value="GRPB DOMAIN PROTEIN (AFU_ORTHOLOGUE AFUA_1G01530)"/>
    <property type="match status" value="1"/>
</dbReference>
<dbReference type="PANTHER" id="PTHR34822:SF1">
    <property type="entry name" value="GRPB FAMILY PROTEIN"/>
    <property type="match status" value="1"/>
</dbReference>
<keyword evidence="1" id="KW-0614">Plasmid</keyword>
<dbReference type="Gene3D" id="3.30.460.10">
    <property type="entry name" value="Beta Polymerase, domain 2"/>
    <property type="match status" value="1"/>
</dbReference>
<geneLocation type="plasmid" evidence="1 2">
    <name>unnamed3</name>
</geneLocation>
<dbReference type="SUPFAM" id="SSF81301">
    <property type="entry name" value="Nucleotidyltransferase"/>
    <property type="match status" value="1"/>
</dbReference>
<name>A0ABY4GEC1_9BACT</name>
<dbReference type="Pfam" id="PF04229">
    <property type="entry name" value="GrpB"/>
    <property type="match status" value="1"/>
</dbReference>
<sequence length="194" mass="21769">MKRDTRIVIEAYNPRWSSTYEELKLLYQASLQDLLLAVEHVGSTSVVGLAAKPILDIDLVVADEAAMQKVISKLALIGYQHQGDLGIVGREAFKLNSANTPYSAFQREWPAHHLYACLTGSTPLRNHLLFRDYLRTHRAKVSEYGQLKKQLATLYPTNIPEYVAGKTAFITTCLKQAGISQDEVDQIIRQNNVP</sequence>
<dbReference type="RefSeq" id="WP_245126894.1">
    <property type="nucleotide sequence ID" value="NZ_CP095064.1"/>
</dbReference>
<dbReference type="Proteomes" id="UP000830401">
    <property type="component" value="Plasmid unnamed3"/>
</dbReference>
<evidence type="ECO:0000313" key="1">
    <source>
        <dbReference type="EMBL" id="UOQ69140.1"/>
    </source>
</evidence>